<accession>A0A559TKI2</accession>
<dbReference type="Proteomes" id="UP000319824">
    <property type="component" value="Unassembled WGS sequence"/>
</dbReference>
<organism evidence="1 2">
    <name type="scientific">Rhizobium mongolense USDA 1844</name>
    <dbReference type="NCBI Taxonomy" id="1079460"/>
    <lineage>
        <taxon>Bacteria</taxon>
        <taxon>Pseudomonadati</taxon>
        <taxon>Pseudomonadota</taxon>
        <taxon>Alphaproteobacteria</taxon>
        <taxon>Hyphomicrobiales</taxon>
        <taxon>Rhizobiaceae</taxon>
        <taxon>Rhizobium/Agrobacterium group</taxon>
        <taxon>Rhizobium</taxon>
    </lineage>
</organism>
<gene>
    <name evidence="1" type="ORF">BCL32_0537</name>
</gene>
<evidence type="ECO:0000313" key="1">
    <source>
        <dbReference type="EMBL" id="TVZ75121.1"/>
    </source>
</evidence>
<evidence type="ECO:0000313" key="2">
    <source>
        <dbReference type="Proteomes" id="UP000319824"/>
    </source>
</evidence>
<reference evidence="1 2" key="1">
    <citation type="submission" date="2019-06" db="EMBL/GenBank/DDBJ databases">
        <title>Pac Bio to generate improved reference genome sequences for organisms with transposon mutant libraries (support for FEBA project).</title>
        <authorList>
            <person name="Blow M."/>
        </authorList>
    </citation>
    <scope>NUCLEOTIDE SEQUENCE [LARGE SCALE GENOMIC DNA]</scope>
    <source>
        <strain evidence="1 2">USDA 1844</strain>
    </source>
</reference>
<dbReference type="AlphaFoldDB" id="A0A559TKI2"/>
<proteinExistence type="predicted"/>
<comment type="caution">
    <text evidence="1">The sequence shown here is derived from an EMBL/GenBank/DDBJ whole genome shotgun (WGS) entry which is preliminary data.</text>
</comment>
<dbReference type="EMBL" id="VISO01000001">
    <property type="protein sequence ID" value="TVZ75121.1"/>
    <property type="molecule type" value="Genomic_DNA"/>
</dbReference>
<name>A0A559TKI2_9HYPH</name>
<protein>
    <submittedName>
        <fullName evidence="1">Uncharacterized protein</fullName>
    </submittedName>
</protein>
<sequence length="56" mass="6150">MLTWWTALVSIGSFSRGNFFEGGNSDHGMAPPKWVTRLGIAMHEPCQGDNLVKTIS</sequence>